<dbReference type="InterPro" id="IPR003657">
    <property type="entry name" value="WRKY_dom"/>
</dbReference>
<dbReference type="InterPro" id="IPR044810">
    <property type="entry name" value="WRKY_plant"/>
</dbReference>
<feature type="region of interest" description="Disordered" evidence="6">
    <location>
        <begin position="1"/>
        <end position="30"/>
    </location>
</feature>
<feature type="domain" description="WRKY" evidence="7">
    <location>
        <begin position="211"/>
        <end position="277"/>
    </location>
</feature>
<comment type="subcellular location">
    <subcellularLocation>
        <location evidence="1">Nucleus</location>
    </subcellularLocation>
</comment>
<evidence type="ECO:0000256" key="2">
    <source>
        <dbReference type="ARBA" id="ARBA00023015"/>
    </source>
</evidence>
<dbReference type="Gene3D" id="2.20.25.80">
    <property type="entry name" value="WRKY domain"/>
    <property type="match status" value="1"/>
</dbReference>
<dbReference type="Proteomes" id="UP000823775">
    <property type="component" value="Unassembled WGS sequence"/>
</dbReference>
<dbReference type="PANTHER" id="PTHR32096:SF18">
    <property type="entry name" value="DISEASE RESISTANCE PROTEIN RRS1B-RELATED"/>
    <property type="match status" value="1"/>
</dbReference>
<sequence>MENNNNYQGDLADIFRGGNNTTSGDQSSTTVVAVPDPHGWQFPSINYDQEPTAAVQDFGDPFCNLRDPLFHDLDMMPASSSLFSSIEENNNNNNNNSIFGGEIDSPSMKRSRHNIFSRMLQISPTSTTKLAMSPPCDVVCNSSPISPSNVIGALVTNNDAIISPNSSKTCLVENSALQISSPRNTAIKRRKSQAKKVVCIPAPAPANSRQGGEVVPSDLWAWRKYGQKPIKGSPYPRGYYRCSSSKGCSARKQVERSRTDPNMLVITYTSEHNHPWPTQRNALAGSTRSQPNSSKHTSTSKNNIIIPPNNSQSQTNTSFKEDEQKESNINDHENNTSTSISVAQVNISTYSKVKEEAAEEDHHQQLVEMCDVEFSKESYQPILPDSSNQCHEDFFADLVELEADPLNLLFAKTLSGDINEAGQKKAIDPFNLYDWSGNSDKDGNTSSNNNNFRANTEINKEAN</sequence>
<reference evidence="8 9" key="1">
    <citation type="journal article" date="2021" name="BMC Genomics">
        <title>Datura genome reveals duplications of psychoactive alkaloid biosynthetic genes and high mutation rate following tissue culture.</title>
        <authorList>
            <person name="Rajewski A."/>
            <person name="Carter-House D."/>
            <person name="Stajich J."/>
            <person name="Litt A."/>
        </authorList>
    </citation>
    <scope>NUCLEOTIDE SEQUENCE [LARGE SCALE GENOMIC DNA]</scope>
    <source>
        <strain evidence="8">AR-01</strain>
    </source>
</reference>
<feature type="compositionally biased region" description="Basic and acidic residues" evidence="6">
    <location>
        <begin position="319"/>
        <end position="334"/>
    </location>
</feature>
<feature type="compositionally biased region" description="Polar residues" evidence="6">
    <location>
        <begin position="18"/>
        <end position="30"/>
    </location>
</feature>
<dbReference type="Pfam" id="PF03106">
    <property type="entry name" value="WRKY"/>
    <property type="match status" value="1"/>
</dbReference>
<evidence type="ECO:0000256" key="6">
    <source>
        <dbReference type="SAM" id="MobiDB-lite"/>
    </source>
</evidence>
<evidence type="ECO:0000256" key="1">
    <source>
        <dbReference type="ARBA" id="ARBA00004123"/>
    </source>
</evidence>
<name>A0ABS8UWT9_DATST</name>
<keyword evidence="5" id="KW-0539">Nucleus</keyword>
<dbReference type="SUPFAM" id="SSF118290">
    <property type="entry name" value="WRKY DNA-binding domain"/>
    <property type="match status" value="1"/>
</dbReference>
<evidence type="ECO:0000256" key="5">
    <source>
        <dbReference type="ARBA" id="ARBA00023242"/>
    </source>
</evidence>
<comment type="caution">
    <text evidence="8">The sequence shown here is derived from an EMBL/GenBank/DDBJ whole genome shotgun (WGS) entry which is preliminary data.</text>
</comment>
<feature type="compositionally biased region" description="Low complexity" evidence="6">
    <location>
        <begin position="292"/>
        <end position="310"/>
    </location>
</feature>
<dbReference type="EMBL" id="JACEIK010002739">
    <property type="protein sequence ID" value="MCD9638605.1"/>
    <property type="molecule type" value="Genomic_DNA"/>
</dbReference>
<dbReference type="PANTHER" id="PTHR32096">
    <property type="entry name" value="WRKY TRANSCRIPTION FACTOR 30-RELATED-RELATED"/>
    <property type="match status" value="1"/>
</dbReference>
<keyword evidence="9" id="KW-1185">Reference proteome</keyword>
<gene>
    <name evidence="8" type="primary">WRKY14</name>
    <name evidence="8" type="ORF">HAX54_022666</name>
</gene>
<evidence type="ECO:0000259" key="7">
    <source>
        <dbReference type="PROSITE" id="PS50811"/>
    </source>
</evidence>
<evidence type="ECO:0000313" key="9">
    <source>
        <dbReference type="Proteomes" id="UP000823775"/>
    </source>
</evidence>
<feature type="compositionally biased region" description="Polar residues" evidence="6">
    <location>
        <begin position="276"/>
        <end position="291"/>
    </location>
</feature>
<keyword evidence="4" id="KW-0804">Transcription</keyword>
<protein>
    <submittedName>
        <fullName evidence="8">WRKY transcription factor</fullName>
    </submittedName>
</protein>
<keyword evidence="3" id="KW-0238">DNA-binding</keyword>
<dbReference type="InterPro" id="IPR036576">
    <property type="entry name" value="WRKY_dom_sf"/>
</dbReference>
<dbReference type="SMART" id="SM00774">
    <property type="entry name" value="WRKY"/>
    <property type="match status" value="1"/>
</dbReference>
<keyword evidence="2" id="KW-0805">Transcription regulation</keyword>
<evidence type="ECO:0000313" key="8">
    <source>
        <dbReference type="EMBL" id="MCD9638605.1"/>
    </source>
</evidence>
<evidence type="ECO:0000256" key="4">
    <source>
        <dbReference type="ARBA" id="ARBA00023163"/>
    </source>
</evidence>
<feature type="region of interest" description="Disordered" evidence="6">
    <location>
        <begin position="242"/>
        <end position="261"/>
    </location>
</feature>
<feature type="region of interest" description="Disordered" evidence="6">
    <location>
        <begin position="440"/>
        <end position="463"/>
    </location>
</feature>
<organism evidence="8 9">
    <name type="scientific">Datura stramonium</name>
    <name type="common">Jimsonweed</name>
    <name type="synonym">Common thornapple</name>
    <dbReference type="NCBI Taxonomy" id="4076"/>
    <lineage>
        <taxon>Eukaryota</taxon>
        <taxon>Viridiplantae</taxon>
        <taxon>Streptophyta</taxon>
        <taxon>Embryophyta</taxon>
        <taxon>Tracheophyta</taxon>
        <taxon>Spermatophyta</taxon>
        <taxon>Magnoliopsida</taxon>
        <taxon>eudicotyledons</taxon>
        <taxon>Gunneridae</taxon>
        <taxon>Pentapetalae</taxon>
        <taxon>asterids</taxon>
        <taxon>lamiids</taxon>
        <taxon>Solanales</taxon>
        <taxon>Solanaceae</taxon>
        <taxon>Solanoideae</taxon>
        <taxon>Datureae</taxon>
        <taxon>Datura</taxon>
    </lineage>
</organism>
<proteinExistence type="predicted"/>
<feature type="region of interest" description="Disordered" evidence="6">
    <location>
        <begin position="268"/>
        <end position="339"/>
    </location>
</feature>
<evidence type="ECO:0000256" key="3">
    <source>
        <dbReference type="ARBA" id="ARBA00023125"/>
    </source>
</evidence>
<dbReference type="PROSITE" id="PS50811">
    <property type="entry name" value="WRKY"/>
    <property type="match status" value="1"/>
</dbReference>
<accession>A0ABS8UWT9</accession>